<feature type="compositionally biased region" description="Polar residues" evidence="1">
    <location>
        <begin position="196"/>
        <end position="206"/>
    </location>
</feature>
<feature type="region of interest" description="Disordered" evidence="1">
    <location>
        <begin position="109"/>
        <end position="206"/>
    </location>
</feature>
<keyword evidence="3" id="KW-1185">Reference proteome</keyword>
<organism evidence="2 3">
    <name type="scientific">Protopolystoma xenopodis</name>
    <dbReference type="NCBI Taxonomy" id="117903"/>
    <lineage>
        <taxon>Eukaryota</taxon>
        <taxon>Metazoa</taxon>
        <taxon>Spiralia</taxon>
        <taxon>Lophotrochozoa</taxon>
        <taxon>Platyhelminthes</taxon>
        <taxon>Monogenea</taxon>
        <taxon>Polyopisthocotylea</taxon>
        <taxon>Polystomatidea</taxon>
        <taxon>Polystomatidae</taxon>
        <taxon>Protopolystoma</taxon>
    </lineage>
</organism>
<gene>
    <name evidence="2" type="ORF">PXEA_LOCUS4442</name>
</gene>
<evidence type="ECO:0000313" key="3">
    <source>
        <dbReference type="Proteomes" id="UP000784294"/>
    </source>
</evidence>
<evidence type="ECO:0000313" key="2">
    <source>
        <dbReference type="EMBL" id="VEL11002.1"/>
    </source>
</evidence>
<dbReference type="EMBL" id="CAAALY010010562">
    <property type="protein sequence ID" value="VEL11002.1"/>
    <property type="molecule type" value="Genomic_DNA"/>
</dbReference>
<feature type="compositionally biased region" description="Polar residues" evidence="1">
    <location>
        <begin position="12"/>
        <end position="24"/>
    </location>
</feature>
<dbReference type="Proteomes" id="UP000784294">
    <property type="component" value="Unassembled WGS sequence"/>
</dbReference>
<reference evidence="2" key="1">
    <citation type="submission" date="2018-11" db="EMBL/GenBank/DDBJ databases">
        <authorList>
            <consortium name="Pathogen Informatics"/>
        </authorList>
    </citation>
    <scope>NUCLEOTIDE SEQUENCE</scope>
</reference>
<comment type="caution">
    <text evidence="2">The sequence shown here is derived from an EMBL/GenBank/DDBJ whole genome shotgun (WGS) entry which is preliminary data.</text>
</comment>
<feature type="compositionally biased region" description="Basic residues" evidence="1">
    <location>
        <begin position="1"/>
        <end position="11"/>
    </location>
</feature>
<accession>A0A448WG74</accession>
<dbReference type="AlphaFoldDB" id="A0A448WG74"/>
<feature type="non-terminal residue" evidence="2">
    <location>
        <position position="427"/>
    </location>
</feature>
<name>A0A448WG74_9PLAT</name>
<protein>
    <submittedName>
        <fullName evidence="2">Uncharacterized protein</fullName>
    </submittedName>
</protein>
<feature type="compositionally biased region" description="Polar residues" evidence="1">
    <location>
        <begin position="175"/>
        <end position="184"/>
    </location>
</feature>
<evidence type="ECO:0000256" key="1">
    <source>
        <dbReference type="SAM" id="MobiDB-lite"/>
    </source>
</evidence>
<feature type="region of interest" description="Disordered" evidence="1">
    <location>
        <begin position="1"/>
        <end position="24"/>
    </location>
</feature>
<proteinExistence type="predicted"/>
<sequence length="427" mass="45944">MLARRSIRASRHPQTSNSPGTSESSCIFCVGSPSSRAPRKPISHLCSNLSCLNAPQSCLPKKSSNSRSSSPAAFRLASPFTATSLHSISCISSTTSRTNAALNYSSVATTRGKSGRHSSTICTPPSSPPPPGPWTSTSVLEDLRYQSTNPVTPILPTRQPAASTTPLPFLDVSPTLHSSQSHPTHSVFRLSDKPKLTNQRHSYSSVKTEYHTTETPLLEPLHPLPALRTPPVRKVTSNTTLSSIFMPTSDSLFLNTNTQIVTNCDTANVDTTNSITFATFNLDATPKTSLNSFACESIPQRPAAVFKTVSTQISNKHKTLTYRFDHPYTLSPYASTSSIIDTDPSHSKLSTCESQCLSTNTHLHPPTSVSPTSYSPVSDMNTNNENNEIAMLLNSLFPTSTLNPSTCNSSASSYSSSFYASGLSPQH</sequence>